<sequence>MVENPSPDSLMSSIGLQIAHAFGVENIYLLRYVTDEEFADKCEEVLTDKKMTVADILAWCDYMESIEDNRPQLYRSSHVSIKDVRDKMGSQEGPAGDATTNTTIVAAASTILGSTPLTATNNGKIDSKQVTSTAKYCSADVPEDSTLRVPRLSDSFVEVCTVCSSSIMISDVETALIAADISLKLYQWMDELSFAFVSRIYCLRFDSTAKLEYGPGGECGDLVSCCDRCYAHVHRGCWAEWRQNQRMTALRSRLTGLRPSGTDPFLCSICKTGQACVDGESHDVAWLAAVTGTRSSRGRQSPWEVLGSFGARSDNSSDSDEDDDLFADSEGVEDSPVCSPWLAAINFAALMVFAVLTPLGINLGWGSTGDVILVGFVGLYQ</sequence>
<feature type="region of interest" description="Disordered" evidence="1">
    <location>
        <begin position="309"/>
        <end position="332"/>
    </location>
</feature>
<evidence type="ECO:0000313" key="3">
    <source>
        <dbReference type="Proteomes" id="UP000574390"/>
    </source>
</evidence>
<proteinExistence type="predicted"/>
<feature type="non-terminal residue" evidence="2">
    <location>
        <position position="381"/>
    </location>
</feature>
<accession>A0A7J6U5K3</accession>
<dbReference type="AlphaFoldDB" id="A0A7J6U5K3"/>
<organism evidence="2 3">
    <name type="scientific">Perkinsus olseni</name>
    <name type="common">Perkinsus atlanticus</name>
    <dbReference type="NCBI Taxonomy" id="32597"/>
    <lineage>
        <taxon>Eukaryota</taxon>
        <taxon>Sar</taxon>
        <taxon>Alveolata</taxon>
        <taxon>Perkinsozoa</taxon>
        <taxon>Perkinsea</taxon>
        <taxon>Perkinsida</taxon>
        <taxon>Perkinsidae</taxon>
        <taxon>Perkinsus</taxon>
    </lineage>
</organism>
<dbReference type="Proteomes" id="UP000574390">
    <property type="component" value="Unassembled WGS sequence"/>
</dbReference>
<reference evidence="2 3" key="1">
    <citation type="submission" date="2020-04" db="EMBL/GenBank/DDBJ databases">
        <title>Perkinsus olseni comparative genomics.</title>
        <authorList>
            <person name="Bogema D.R."/>
        </authorList>
    </citation>
    <scope>NUCLEOTIDE SEQUENCE [LARGE SCALE GENOMIC DNA]</scope>
    <source>
        <strain evidence="2">ATCC PRA-205</strain>
    </source>
</reference>
<evidence type="ECO:0000256" key="1">
    <source>
        <dbReference type="SAM" id="MobiDB-lite"/>
    </source>
</evidence>
<protein>
    <submittedName>
        <fullName evidence="2">Uncharacterized protein</fullName>
    </submittedName>
</protein>
<feature type="compositionally biased region" description="Acidic residues" evidence="1">
    <location>
        <begin position="317"/>
        <end position="332"/>
    </location>
</feature>
<name>A0A7J6U5K3_PEROL</name>
<gene>
    <name evidence="2" type="ORF">FOZ62_026102</name>
</gene>
<dbReference type="EMBL" id="JABANM010002327">
    <property type="protein sequence ID" value="KAF4752738.1"/>
    <property type="molecule type" value="Genomic_DNA"/>
</dbReference>
<comment type="caution">
    <text evidence="2">The sequence shown here is derived from an EMBL/GenBank/DDBJ whole genome shotgun (WGS) entry which is preliminary data.</text>
</comment>
<evidence type="ECO:0000313" key="2">
    <source>
        <dbReference type="EMBL" id="KAF4752738.1"/>
    </source>
</evidence>